<dbReference type="OrthoDB" id="517356at2"/>
<dbReference type="GO" id="GO:0006633">
    <property type="term" value="P:fatty acid biosynthetic process"/>
    <property type="evidence" value="ECO:0007669"/>
    <property type="project" value="UniProtKB-UniRule"/>
</dbReference>
<evidence type="ECO:0000256" key="5">
    <source>
        <dbReference type="ARBA" id="ARBA00022842"/>
    </source>
</evidence>
<dbReference type="NCBIfam" id="TIGR00556">
    <property type="entry name" value="pantethn_trn"/>
    <property type="match status" value="1"/>
</dbReference>
<dbReference type="GO" id="GO:0005737">
    <property type="term" value="C:cytoplasm"/>
    <property type="evidence" value="ECO:0007669"/>
    <property type="project" value="UniProtKB-SubCell"/>
</dbReference>
<organism evidence="10 11">
    <name type="scientific">Aureibacillus halotolerans</name>
    <dbReference type="NCBI Taxonomy" id="1508390"/>
    <lineage>
        <taxon>Bacteria</taxon>
        <taxon>Bacillati</taxon>
        <taxon>Bacillota</taxon>
        <taxon>Bacilli</taxon>
        <taxon>Bacillales</taxon>
        <taxon>Bacillaceae</taxon>
        <taxon>Aureibacillus</taxon>
    </lineage>
</organism>
<dbReference type="GO" id="GO:0000287">
    <property type="term" value="F:magnesium ion binding"/>
    <property type="evidence" value="ECO:0007669"/>
    <property type="project" value="UniProtKB-UniRule"/>
</dbReference>
<keyword evidence="1 8" id="KW-0444">Lipid biosynthesis</keyword>
<proteinExistence type="inferred from homology"/>
<dbReference type="GO" id="GO:0008897">
    <property type="term" value="F:holo-[acyl-carrier-protein] synthase activity"/>
    <property type="evidence" value="ECO:0007669"/>
    <property type="project" value="UniProtKB-UniRule"/>
</dbReference>
<keyword evidence="5 8" id="KW-0460">Magnesium</keyword>
<dbReference type="InterPro" id="IPR004568">
    <property type="entry name" value="Ppantetheine-prot_Trfase_dom"/>
</dbReference>
<dbReference type="InterPro" id="IPR008278">
    <property type="entry name" value="4-PPantetheinyl_Trfase_dom"/>
</dbReference>
<gene>
    <name evidence="8" type="primary">acpS</name>
    <name evidence="10" type="ORF">EV213_11630</name>
</gene>
<comment type="subcellular location">
    <subcellularLocation>
        <location evidence="8">Cytoplasm</location>
    </subcellularLocation>
</comment>
<comment type="similarity">
    <text evidence="8">Belongs to the P-Pant transferase superfamily. AcpS family.</text>
</comment>
<keyword evidence="11" id="KW-1185">Reference proteome</keyword>
<evidence type="ECO:0000313" key="10">
    <source>
        <dbReference type="EMBL" id="TDQ36732.1"/>
    </source>
</evidence>
<reference evidence="10 11" key="1">
    <citation type="submission" date="2019-03" db="EMBL/GenBank/DDBJ databases">
        <title>Genomic Encyclopedia of Type Strains, Phase IV (KMG-IV): sequencing the most valuable type-strain genomes for metagenomic binning, comparative biology and taxonomic classification.</title>
        <authorList>
            <person name="Goeker M."/>
        </authorList>
    </citation>
    <scope>NUCLEOTIDE SEQUENCE [LARGE SCALE GENOMIC DNA]</scope>
    <source>
        <strain evidence="10 11">DSM 28697</strain>
    </source>
</reference>
<dbReference type="HAMAP" id="MF_00101">
    <property type="entry name" value="AcpS"/>
    <property type="match status" value="1"/>
</dbReference>
<comment type="caution">
    <text evidence="10">The sequence shown here is derived from an EMBL/GenBank/DDBJ whole genome shotgun (WGS) entry which is preliminary data.</text>
</comment>
<comment type="catalytic activity">
    <reaction evidence="8">
        <text>apo-[ACP] + CoA = holo-[ACP] + adenosine 3',5'-bisphosphate + H(+)</text>
        <dbReference type="Rhea" id="RHEA:12068"/>
        <dbReference type="Rhea" id="RHEA-COMP:9685"/>
        <dbReference type="Rhea" id="RHEA-COMP:9690"/>
        <dbReference type="ChEBI" id="CHEBI:15378"/>
        <dbReference type="ChEBI" id="CHEBI:29999"/>
        <dbReference type="ChEBI" id="CHEBI:57287"/>
        <dbReference type="ChEBI" id="CHEBI:58343"/>
        <dbReference type="ChEBI" id="CHEBI:64479"/>
        <dbReference type="EC" id="2.7.8.7"/>
    </reaction>
</comment>
<comment type="function">
    <text evidence="8">Transfers the 4'-phosphopantetheine moiety from coenzyme A to a Ser of acyl-carrier-protein.</text>
</comment>
<dbReference type="SUPFAM" id="SSF56214">
    <property type="entry name" value="4'-phosphopantetheinyl transferase"/>
    <property type="match status" value="1"/>
</dbReference>
<keyword evidence="4 8" id="KW-0276">Fatty acid metabolism</keyword>
<evidence type="ECO:0000256" key="1">
    <source>
        <dbReference type="ARBA" id="ARBA00022516"/>
    </source>
</evidence>
<name>A0A4R6TVN0_9BACI</name>
<dbReference type="EMBL" id="SNYJ01000016">
    <property type="protein sequence ID" value="TDQ36732.1"/>
    <property type="molecule type" value="Genomic_DNA"/>
</dbReference>
<dbReference type="EC" id="2.7.8.7" evidence="8"/>
<dbReference type="InterPro" id="IPR037143">
    <property type="entry name" value="4-PPantetheinyl_Trfase_dom_sf"/>
</dbReference>
<keyword evidence="8" id="KW-0963">Cytoplasm</keyword>
<accession>A0A4R6TVN0</accession>
<evidence type="ECO:0000256" key="4">
    <source>
        <dbReference type="ARBA" id="ARBA00022832"/>
    </source>
</evidence>
<evidence type="ECO:0000256" key="8">
    <source>
        <dbReference type="HAMAP-Rule" id="MF_00101"/>
    </source>
</evidence>
<evidence type="ECO:0000256" key="3">
    <source>
        <dbReference type="ARBA" id="ARBA00022723"/>
    </source>
</evidence>
<comment type="cofactor">
    <cofactor evidence="8">
        <name>Mg(2+)</name>
        <dbReference type="ChEBI" id="CHEBI:18420"/>
    </cofactor>
</comment>
<dbReference type="Proteomes" id="UP000295632">
    <property type="component" value="Unassembled WGS sequence"/>
</dbReference>
<dbReference type="AlphaFoldDB" id="A0A4R6TVN0"/>
<feature type="binding site" evidence="8">
    <location>
        <position position="58"/>
    </location>
    <ligand>
        <name>Mg(2+)</name>
        <dbReference type="ChEBI" id="CHEBI:18420"/>
    </ligand>
</feature>
<protein>
    <recommendedName>
        <fullName evidence="8">Holo-[acyl-carrier-protein] synthase</fullName>
        <shortName evidence="8">Holo-ACP synthase</shortName>
        <ecNumber evidence="8">2.7.8.7</ecNumber>
    </recommendedName>
    <alternativeName>
        <fullName evidence="8">4'-phosphopantetheinyl transferase AcpS</fullName>
    </alternativeName>
</protein>
<evidence type="ECO:0000256" key="2">
    <source>
        <dbReference type="ARBA" id="ARBA00022679"/>
    </source>
</evidence>
<sequence>MIQGIGLDIVSIQRIEDVMSRQSGFIDRVLTDREKAEYMQLQGRRKSEYVAGRFAAKEAFSKAIGTGIGRDCGFLDVEILRSERGAPVLYTTKTPHAVHVSISHSESSAVAQVILEER</sequence>
<evidence type="ECO:0000313" key="11">
    <source>
        <dbReference type="Proteomes" id="UP000295632"/>
    </source>
</evidence>
<keyword evidence="7 8" id="KW-0275">Fatty acid biosynthesis</keyword>
<keyword evidence="6 8" id="KW-0443">Lipid metabolism</keyword>
<feature type="binding site" evidence="8">
    <location>
        <position position="8"/>
    </location>
    <ligand>
        <name>Mg(2+)</name>
        <dbReference type="ChEBI" id="CHEBI:18420"/>
    </ligand>
</feature>
<dbReference type="RefSeq" id="WP_133581525.1">
    <property type="nucleotide sequence ID" value="NZ_SNYJ01000016.1"/>
</dbReference>
<keyword evidence="2 8" id="KW-0808">Transferase</keyword>
<dbReference type="Gene3D" id="3.90.470.20">
    <property type="entry name" value="4'-phosphopantetheinyl transferase domain"/>
    <property type="match status" value="1"/>
</dbReference>
<keyword evidence="3 8" id="KW-0479">Metal-binding</keyword>
<dbReference type="NCBIfam" id="TIGR00516">
    <property type="entry name" value="acpS"/>
    <property type="match status" value="1"/>
</dbReference>
<dbReference type="Pfam" id="PF01648">
    <property type="entry name" value="ACPS"/>
    <property type="match status" value="1"/>
</dbReference>
<evidence type="ECO:0000256" key="7">
    <source>
        <dbReference type="ARBA" id="ARBA00023160"/>
    </source>
</evidence>
<dbReference type="InterPro" id="IPR002582">
    <property type="entry name" value="ACPS"/>
</dbReference>
<evidence type="ECO:0000259" key="9">
    <source>
        <dbReference type="Pfam" id="PF01648"/>
    </source>
</evidence>
<evidence type="ECO:0000256" key="6">
    <source>
        <dbReference type="ARBA" id="ARBA00023098"/>
    </source>
</evidence>
<feature type="domain" description="4'-phosphopantetheinyl transferase" evidence="9">
    <location>
        <begin position="4"/>
        <end position="110"/>
    </location>
</feature>